<keyword evidence="4" id="KW-0255">Endonuclease</keyword>
<dbReference type="PANTHER" id="PTHR34072:SF52">
    <property type="entry name" value="RIBONUCLEASE H"/>
    <property type="match status" value="1"/>
</dbReference>
<keyword evidence="2" id="KW-0548">Nucleotidyltransferase</keyword>
<protein>
    <recommendedName>
        <fullName evidence="7">Reverse transcriptase RNase H-like domain-containing protein</fullName>
    </recommendedName>
</protein>
<accession>A0AAF0U918</accession>
<evidence type="ECO:0000256" key="4">
    <source>
        <dbReference type="ARBA" id="ARBA00022759"/>
    </source>
</evidence>
<dbReference type="EMBL" id="CP133619">
    <property type="protein sequence ID" value="WMV41324.1"/>
    <property type="molecule type" value="Genomic_DNA"/>
</dbReference>
<evidence type="ECO:0000256" key="2">
    <source>
        <dbReference type="ARBA" id="ARBA00022695"/>
    </source>
</evidence>
<reference evidence="8" key="1">
    <citation type="submission" date="2023-08" db="EMBL/GenBank/DDBJ databases">
        <title>A de novo genome assembly of Solanum verrucosum Schlechtendal, a Mexican diploid species geographically isolated from the other diploid A-genome species in potato relatives.</title>
        <authorList>
            <person name="Hosaka K."/>
        </authorList>
    </citation>
    <scope>NUCLEOTIDE SEQUENCE</scope>
    <source>
        <tissue evidence="8">Young leaves</tissue>
    </source>
</reference>
<evidence type="ECO:0000256" key="6">
    <source>
        <dbReference type="ARBA" id="ARBA00022918"/>
    </source>
</evidence>
<dbReference type="CDD" id="cd09274">
    <property type="entry name" value="RNase_HI_RT_Ty3"/>
    <property type="match status" value="1"/>
</dbReference>
<keyword evidence="9" id="KW-1185">Reference proteome</keyword>
<keyword evidence="5" id="KW-0378">Hydrolase</keyword>
<keyword evidence="1" id="KW-0808">Transferase</keyword>
<dbReference type="InterPro" id="IPR043502">
    <property type="entry name" value="DNA/RNA_pol_sf"/>
</dbReference>
<keyword evidence="6" id="KW-0695">RNA-directed DNA polymerase</keyword>
<dbReference type="PANTHER" id="PTHR34072">
    <property type="entry name" value="ENZYMATIC POLYPROTEIN-RELATED"/>
    <property type="match status" value="1"/>
</dbReference>
<dbReference type="AlphaFoldDB" id="A0AAF0U918"/>
<gene>
    <name evidence="8" type="ORF">MTR67_034709</name>
</gene>
<dbReference type="GO" id="GO:0004519">
    <property type="term" value="F:endonuclease activity"/>
    <property type="evidence" value="ECO:0007669"/>
    <property type="project" value="UniProtKB-KW"/>
</dbReference>
<dbReference type="SUPFAM" id="SSF56672">
    <property type="entry name" value="DNA/RNA polymerases"/>
    <property type="match status" value="1"/>
</dbReference>
<keyword evidence="3" id="KW-0540">Nuclease</keyword>
<dbReference type="GO" id="GO:0016787">
    <property type="term" value="F:hydrolase activity"/>
    <property type="evidence" value="ECO:0007669"/>
    <property type="project" value="UniProtKB-KW"/>
</dbReference>
<evidence type="ECO:0000256" key="1">
    <source>
        <dbReference type="ARBA" id="ARBA00022679"/>
    </source>
</evidence>
<evidence type="ECO:0000313" key="9">
    <source>
        <dbReference type="Proteomes" id="UP001234989"/>
    </source>
</evidence>
<proteinExistence type="predicted"/>
<feature type="domain" description="Reverse transcriptase RNase H-like" evidence="7">
    <location>
        <begin position="5"/>
        <end position="79"/>
    </location>
</feature>
<organism evidence="8 9">
    <name type="scientific">Solanum verrucosum</name>
    <dbReference type="NCBI Taxonomy" id="315347"/>
    <lineage>
        <taxon>Eukaryota</taxon>
        <taxon>Viridiplantae</taxon>
        <taxon>Streptophyta</taxon>
        <taxon>Embryophyta</taxon>
        <taxon>Tracheophyta</taxon>
        <taxon>Spermatophyta</taxon>
        <taxon>Magnoliopsida</taxon>
        <taxon>eudicotyledons</taxon>
        <taxon>Gunneridae</taxon>
        <taxon>Pentapetalae</taxon>
        <taxon>asterids</taxon>
        <taxon>lamiids</taxon>
        <taxon>Solanales</taxon>
        <taxon>Solanaceae</taxon>
        <taxon>Solanoideae</taxon>
        <taxon>Solaneae</taxon>
        <taxon>Solanum</taxon>
    </lineage>
</organism>
<evidence type="ECO:0000256" key="3">
    <source>
        <dbReference type="ARBA" id="ARBA00022722"/>
    </source>
</evidence>
<evidence type="ECO:0000256" key="5">
    <source>
        <dbReference type="ARBA" id="ARBA00022801"/>
    </source>
</evidence>
<dbReference type="Pfam" id="PF17917">
    <property type="entry name" value="RT_RNaseH"/>
    <property type="match status" value="1"/>
</dbReference>
<dbReference type="Proteomes" id="UP001234989">
    <property type="component" value="Chromosome 8"/>
</dbReference>
<name>A0AAF0U918_SOLVR</name>
<sequence length="98" mass="11524">MQLGKVIAYASRKLKVHEKNYPTHDLELAAVVFSLTIWRQYLYGIHVDVFTDHKSLKYVFTQKDLNLHQRRWLELLKDYDMSVLYISSRKGKYGGGCS</sequence>
<dbReference type="GO" id="GO:0003964">
    <property type="term" value="F:RNA-directed DNA polymerase activity"/>
    <property type="evidence" value="ECO:0007669"/>
    <property type="project" value="UniProtKB-KW"/>
</dbReference>
<dbReference type="InterPro" id="IPR041373">
    <property type="entry name" value="RT_RNaseH"/>
</dbReference>
<evidence type="ECO:0000259" key="7">
    <source>
        <dbReference type="Pfam" id="PF17917"/>
    </source>
</evidence>
<evidence type="ECO:0000313" key="8">
    <source>
        <dbReference type="EMBL" id="WMV41324.1"/>
    </source>
</evidence>